<dbReference type="InterPro" id="IPR018062">
    <property type="entry name" value="HTH_AraC-typ_CS"/>
</dbReference>
<keyword evidence="1" id="KW-0805">Transcription regulation</keyword>
<feature type="domain" description="HTH araC/xylS-type" evidence="4">
    <location>
        <begin position="199"/>
        <end position="296"/>
    </location>
</feature>
<dbReference type="GO" id="GO:0043565">
    <property type="term" value="F:sequence-specific DNA binding"/>
    <property type="evidence" value="ECO:0007669"/>
    <property type="project" value="InterPro"/>
</dbReference>
<dbReference type="AlphaFoldDB" id="A0AAJ1BRW5"/>
<evidence type="ECO:0000256" key="1">
    <source>
        <dbReference type="ARBA" id="ARBA00023015"/>
    </source>
</evidence>
<evidence type="ECO:0000313" key="6">
    <source>
        <dbReference type="Proteomes" id="UP001155380"/>
    </source>
</evidence>
<evidence type="ECO:0000256" key="2">
    <source>
        <dbReference type="ARBA" id="ARBA00023125"/>
    </source>
</evidence>
<dbReference type="SMART" id="SM00342">
    <property type="entry name" value="HTH_ARAC"/>
    <property type="match status" value="1"/>
</dbReference>
<dbReference type="InterPro" id="IPR018060">
    <property type="entry name" value="HTH_AraC"/>
</dbReference>
<sequence length="296" mass="33555">MGLMNKQPVEKPQFPGQIQVGVFDGTGPHHQNQPLISLSPKFQLFIFLSGQQKFYIDDVFFDMNAGEGEEGRPIALVMNRVQRSGLRHVQQPGQLLRKVMISAPVSWAEDLQLDRDQRSPELSDFISGHMNHFVWWPHRHAVQLAEEIVNPPVALHGEIRDLYCKAKALELMCLACAALVDRDRSAVARPTMSTLRQSEKVRDYLLDHLDETLTIERIARDTGASASSVQRHFKEHFGSTVFDFIRRKRLEKARDALERDGLTIAQAAYIAGYANPTNFTTAFKKAYGIPPKYCRA</sequence>
<accession>A0AAJ1BRW5</accession>
<dbReference type="InterPro" id="IPR009057">
    <property type="entry name" value="Homeodomain-like_sf"/>
</dbReference>
<dbReference type="InterPro" id="IPR053142">
    <property type="entry name" value="PchR_regulatory_protein"/>
</dbReference>
<protein>
    <submittedName>
        <fullName evidence="5">AraC family transcriptional regulator</fullName>
    </submittedName>
</protein>
<dbReference type="SUPFAM" id="SSF46689">
    <property type="entry name" value="Homeodomain-like"/>
    <property type="match status" value="2"/>
</dbReference>
<dbReference type="PROSITE" id="PS01124">
    <property type="entry name" value="HTH_ARAC_FAMILY_2"/>
    <property type="match status" value="1"/>
</dbReference>
<dbReference type="PANTHER" id="PTHR47893">
    <property type="entry name" value="REGULATORY PROTEIN PCHR"/>
    <property type="match status" value="1"/>
</dbReference>
<dbReference type="RefSeq" id="WP_250911990.1">
    <property type="nucleotide sequence ID" value="NZ_JAMXLX010000001.1"/>
</dbReference>
<organism evidence="5 6">
    <name type="scientific">Ciceribacter sichuanensis</name>
    <dbReference type="NCBI Taxonomy" id="2949647"/>
    <lineage>
        <taxon>Bacteria</taxon>
        <taxon>Pseudomonadati</taxon>
        <taxon>Pseudomonadota</taxon>
        <taxon>Alphaproteobacteria</taxon>
        <taxon>Hyphomicrobiales</taxon>
        <taxon>Rhizobiaceae</taxon>
        <taxon>Ciceribacter</taxon>
    </lineage>
</organism>
<evidence type="ECO:0000256" key="3">
    <source>
        <dbReference type="ARBA" id="ARBA00023163"/>
    </source>
</evidence>
<name>A0AAJ1BRW5_9HYPH</name>
<keyword evidence="2" id="KW-0238">DNA-binding</keyword>
<gene>
    <name evidence="5" type="ORF">NBH21_00385</name>
</gene>
<evidence type="ECO:0000313" key="5">
    <source>
        <dbReference type="EMBL" id="MCO5955211.1"/>
    </source>
</evidence>
<dbReference type="PROSITE" id="PS00041">
    <property type="entry name" value="HTH_ARAC_FAMILY_1"/>
    <property type="match status" value="1"/>
</dbReference>
<dbReference type="Pfam" id="PF12833">
    <property type="entry name" value="HTH_18"/>
    <property type="match status" value="1"/>
</dbReference>
<proteinExistence type="predicted"/>
<reference evidence="5" key="1">
    <citation type="submission" date="2022-06" db="EMBL/GenBank/DDBJ databases">
        <authorList>
            <person name="Sun Q."/>
        </authorList>
    </citation>
    <scope>NUCLEOTIDE SEQUENCE</scope>
    <source>
        <strain evidence="5">S101</strain>
    </source>
</reference>
<dbReference type="Proteomes" id="UP001155380">
    <property type="component" value="Unassembled WGS sequence"/>
</dbReference>
<dbReference type="Gene3D" id="1.10.10.60">
    <property type="entry name" value="Homeodomain-like"/>
    <property type="match status" value="2"/>
</dbReference>
<comment type="caution">
    <text evidence="5">The sequence shown here is derived from an EMBL/GenBank/DDBJ whole genome shotgun (WGS) entry which is preliminary data.</text>
</comment>
<dbReference type="PANTHER" id="PTHR47893:SF1">
    <property type="entry name" value="REGULATORY PROTEIN PCHR"/>
    <property type="match status" value="1"/>
</dbReference>
<keyword evidence="3" id="KW-0804">Transcription</keyword>
<dbReference type="GO" id="GO:0003700">
    <property type="term" value="F:DNA-binding transcription factor activity"/>
    <property type="evidence" value="ECO:0007669"/>
    <property type="project" value="InterPro"/>
</dbReference>
<dbReference type="EMBL" id="JAMXLX010000001">
    <property type="protein sequence ID" value="MCO5955211.1"/>
    <property type="molecule type" value="Genomic_DNA"/>
</dbReference>
<evidence type="ECO:0000259" key="4">
    <source>
        <dbReference type="PROSITE" id="PS01124"/>
    </source>
</evidence>